<accession>A0A1G2IFM9</accession>
<reference evidence="1 2" key="1">
    <citation type="journal article" date="2016" name="Nat. Commun.">
        <title>Thousands of microbial genomes shed light on interconnected biogeochemical processes in an aquifer system.</title>
        <authorList>
            <person name="Anantharaman K."/>
            <person name="Brown C.T."/>
            <person name="Hug L.A."/>
            <person name="Sharon I."/>
            <person name="Castelle C.J."/>
            <person name="Probst A.J."/>
            <person name="Thomas B.C."/>
            <person name="Singh A."/>
            <person name="Wilkins M.J."/>
            <person name="Karaoz U."/>
            <person name="Brodie E.L."/>
            <person name="Williams K.H."/>
            <person name="Hubbard S.S."/>
            <person name="Banfield J.F."/>
        </authorList>
    </citation>
    <scope>NUCLEOTIDE SEQUENCE [LARGE SCALE GENOMIC DNA]</scope>
</reference>
<evidence type="ECO:0000313" key="1">
    <source>
        <dbReference type="EMBL" id="OGZ73569.1"/>
    </source>
</evidence>
<protein>
    <submittedName>
        <fullName evidence="1">Uncharacterized protein</fullName>
    </submittedName>
</protein>
<sequence length="228" mass="26834">MSYVLYFYLRMVLFCGFYRHVCRLVNKWSEGVGLKDAPPRRHAAYKMQGILFLRGYPHCPLCYWSVLHQDEHIQDKNSWCYEESLPKCPDCHGTLYPEDKECRCCAMDRDIEQRWKEAEELDRMQVEMEVNLPPEEQARESFVRALWEEEHLKVAKEKVTVNLKKEEGDLLVYNCEVKEGDDEEGWEASGGVYVPKNPTGAPAVVCVQSVWRLGEAPEYPHHWFYDYA</sequence>
<name>A0A1G2IFM9_9BACT</name>
<gene>
    <name evidence="1" type="ORF">A2908_00495</name>
</gene>
<dbReference type="EMBL" id="MHPA01000010">
    <property type="protein sequence ID" value="OGZ73569.1"/>
    <property type="molecule type" value="Genomic_DNA"/>
</dbReference>
<dbReference type="AlphaFoldDB" id="A0A1G2IFM9"/>
<organism evidence="1 2">
    <name type="scientific">Candidatus Staskawiczbacteria bacterium RIFCSPLOWO2_01_FULL_38_12b</name>
    <dbReference type="NCBI Taxonomy" id="1802214"/>
    <lineage>
        <taxon>Bacteria</taxon>
        <taxon>Candidatus Staskawicziibacteriota</taxon>
    </lineage>
</organism>
<evidence type="ECO:0000313" key="2">
    <source>
        <dbReference type="Proteomes" id="UP000176774"/>
    </source>
</evidence>
<dbReference type="Proteomes" id="UP000176774">
    <property type="component" value="Unassembled WGS sequence"/>
</dbReference>
<comment type="caution">
    <text evidence="1">The sequence shown here is derived from an EMBL/GenBank/DDBJ whole genome shotgun (WGS) entry which is preliminary data.</text>
</comment>
<proteinExistence type="predicted"/>